<organism evidence="3 4">
    <name type="scientific">Rhamnella rubrinervis</name>
    <dbReference type="NCBI Taxonomy" id="2594499"/>
    <lineage>
        <taxon>Eukaryota</taxon>
        <taxon>Viridiplantae</taxon>
        <taxon>Streptophyta</taxon>
        <taxon>Embryophyta</taxon>
        <taxon>Tracheophyta</taxon>
        <taxon>Spermatophyta</taxon>
        <taxon>Magnoliopsida</taxon>
        <taxon>eudicotyledons</taxon>
        <taxon>Gunneridae</taxon>
        <taxon>Pentapetalae</taxon>
        <taxon>rosids</taxon>
        <taxon>fabids</taxon>
        <taxon>Rosales</taxon>
        <taxon>Rhamnaceae</taxon>
        <taxon>rhamnoid group</taxon>
        <taxon>Rhamneae</taxon>
        <taxon>Rhamnella</taxon>
    </lineage>
</organism>
<protein>
    <recommendedName>
        <fullName evidence="2">Thioredoxin-like fold domain-containing protein</fullName>
    </recommendedName>
</protein>
<dbReference type="Pfam" id="PF13462">
    <property type="entry name" value="Thioredoxin_4"/>
    <property type="match status" value="1"/>
</dbReference>
<dbReference type="CDD" id="cd02972">
    <property type="entry name" value="DsbA_family"/>
    <property type="match status" value="1"/>
</dbReference>
<dbReference type="InterPro" id="IPR012336">
    <property type="entry name" value="Thioredoxin-like_fold"/>
</dbReference>
<evidence type="ECO:0000313" key="3">
    <source>
        <dbReference type="EMBL" id="KAF3446827.1"/>
    </source>
</evidence>
<dbReference type="PANTHER" id="PTHR33875:SF2">
    <property type="entry name" value="ACR183CP"/>
    <property type="match status" value="1"/>
</dbReference>
<evidence type="ECO:0000256" key="1">
    <source>
        <dbReference type="SAM" id="SignalP"/>
    </source>
</evidence>
<gene>
    <name evidence="3" type="ORF">FNV43_RR12007</name>
</gene>
<dbReference type="Proteomes" id="UP000796880">
    <property type="component" value="Unassembled WGS sequence"/>
</dbReference>
<feature type="domain" description="Thioredoxin-like fold" evidence="2">
    <location>
        <begin position="50"/>
        <end position="214"/>
    </location>
</feature>
<name>A0A8K0MI92_9ROSA</name>
<keyword evidence="4" id="KW-1185">Reference proteome</keyword>
<feature type="chain" id="PRO_5035441859" description="Thioredoxin-like fold domain-containing protein" evidence="1">
    <location>
        <begin position="26"/>
        <end position="260"/>
    </location>
</feature>
<dbReference type="Gene3D" id="3.40.30.10">
    <property type="entry name" value="Glutaredoxin"/>
    <property type="match status" value="1"/>
</dbReference>
<evidence type="ECO:0000313" key="4">
    <source>
        <dbReference type="Proteomes" id="UP000796880"/>
    </source>
</evidence>
<dbReference type="SUPFAM" id="SSF52833">
    <property type="entry name" value="Thioredoxin-like"/>
    <property type="match status" value="1"/>
</dbReference>
<dbReference type="InterPro" id="IPR036249">
    <property type="entry name" value="Thioredoxin-like_sf"/>
</dbReference>
<dbReference type="AlphaFoldDB" id="A0A8K0MI92"/>
<proteinExistence type="predicted"/>
<dbReference type="EMBL" id="VOIH02000005">
    <property type="protein sequence ID" value="KAF3446827.1"/>
    <property type="molecule type" value="Genomic_DNA"/>
</dbReference>
<evidence type="ECO:0000259" key="2">
    <source>
        <dbReference type="Pfam" id="PF13462"/>
    </source>
</evidence>
<comment type="caution">
    <text evidence="3">The sequence shown here is derived from an EMBL/GenBank/DDBJ whole genome shotgun (WGS) entry which is preliminary data.</text>
</comment>
<reference evidence="3" key="1">
    <citation type="submission" date="2020-03" db="EMBL/GenBank/DDBJ databases">
        <title>A high-quality chromosome-level genome assembly of a woody plant with both climbing and erect habits, Rhamnella rubrinervis.</title>
        <authorList>
            <person name="Lu Z."/>
            <person name="Yang Y."/>
            <person name="Zhu X."/>
            <person name="Sun Y."/>
        </authorList>
    </citation>
    <scope>NUCLEOTIDE SEQUENCE</scope>
    <source>
        <strain evidence="3">BYM</strain>
        <tissue evidence="3">Leaf</tissue>
    </source>
</reference>
<accession>A0A8K0MI92</accession>
<keyword evidence="1" id="KW-0732">Signal</keyword>
<sequence length="260" mass="29730">MQGAKPMTPILQSTLLFIFVCSVCAQSLPPSKPDGFVYGTHLIDRDSILIEAFLDPVCPDSRDAWPPLKQVLEHYGSRVRLVVHLLPLPYHDHAFVSSRAIHIVNNLNSSATFKMLEWFFKHQEKFYNAQTRNLSRNFVVNEIVKSAAKVLGRSYYGAVESGFNDRKTDLKTRVSFKFSALRGVYGTPTFFINGFVLPDAGNSVDFSGWKTILDQLIDKKRPKEENLHFFLDLVAWEFGFVLERVKLFLLFDIVVKFSDM</sequence>
<dbReference type="PANTHER" id="PTHR33875">
    <property type="entry name" value="OS09G0542200 PROTEIN"/>
    <property type="match status" value="1"/>
</dbReference>
<feature type="signal peptide" evidence="1">
    <location>
        <begin position="1"/>
        <end position="25"/>
    </location>
</feature>
<dbReference type="OrthoDB" id="37297at2759"/>